<dbReference type="EMBL" id="JAGSOY010000014">
    <property type="protein sequence ID" value="MBU2711071.1"/>
    <property type="molecule type" value="Genomic_DNA"/>
</dbReference>
<evidence type="ECO:0000256" key="1">
    <source>
        <dbReference type="PROSITE-ProRule" id="PRU00473"/>
    </source>
</evidence>
<protein>
    <submittedName>
        <fullName evidence="3">OmpA family protein</fullName>
    </submittedName>
</protein>
<organism evidence="3 4">
    <name type="scientific">Zooshikella harenae</name>
    <dbReference type="NCBI Taxonomy" id="2827238"/>
    <lineage>
        <taxon>Bacteria</taxon>
        <taxon>Pseudomonadati</taxon>
        <taxon>Pseudomonadota</taxon>
        <taxon>Gammaproteobacteria</taxon>
        <taxon>Oceanospirillales</taxon>
        <taxon>Zooshikellaceae</taxon>
        <taxon>Zooshikella</taxon>
    </lineage>
</organism>
<gene>
    <name evidence="3" type="ORF">KCG35_08365</name>
</gene>
<comment type="caution">
    <text evidence="3">The sequence shown here is derived from an EMBL/GenBank/DDBJ whole genome shotgun (WGS) entry which is preliminary data.</text>
</comment>
<dbReference type="Gene3D" id="3.30.1330.60">
    <property type="entry name" value="OmpA-like domain"/>
    <property type="match status" value="1"/>
</dbReference>
<proteinExistence type="predicted"/>
<sequence length="1689" mass="194783">MSQKKLNECRFIKERYLFSAEVDPQTSEIKSGSVRPIPNMLMLAESSVVGKEGKTALLSTNEEGFIDQVNGDFTLGCRIRTFPNDDEIKLYFPPLEVIAQLYAGYGSDLFLEKIEELIGKKELNSSVSVKININVKQEMLEKPEISNKPHDYVYEGIVIPRIKLVILAFSKSKFYERATVRIWRHNTSIDESQIISVKYDEGPLPFAFLVNESEIEEDLYNIRVTYSLHLKENIAKNNSTYFKDEDGQFYYELKEQIKFNVRLPTADICLINADPISLEEAIIKQFPDVFRDTIKITREMSSGNLKQDVRPGLSSYMHDISVRHEYSSILQGVITTIHQDQSKATAYANNPNPDPNEKKPGTSYASYLESAGQLLENVLTEQGHTDAALIVRLGFDSQKLWKSWGDFQDALSNQQNYIRRQDQIARAVHLLNNTSNVDRRGSALAVLRSLQERRYIEFEQLKQIYNLPEWFAPGKNALKAAEKWIEDFENTWLNGTRIGINPRFIHFGTRAFAAYNFAMDVKGVINSFLEVNEKKEAAEDSKAFFDETLALYEEKVGEAATEDFKQAQQQLEEITKLTSTTSKVTSGFKEGRYIMRTALIFEYDEDYTADLPFNKIKQLLTRPDAQIGLEGHASPEGTDHYNDDLSRRRVLHIKKQLEQNGIATDNMAITWHGETRPVRNEDKTVNLTTSRRVELMISVPCGERIFRPSREAMYNLEQTRQQQVAAYCAYEQAVSDFLWTLFDSACGVLTMVPQTMLIANCILIVREASKTMVSVAQHLDDLFHDNLINEYIAYNKLEGDLEKKSKYNRTFITNYSPQKGEIDYVKYLNNQYRIRAEVLNSLVKLLVRVAHEYDFTFSFLKNTRELDWNRYQRGLKKYQIDKFIELFVLNKEWPYPNDTYQNYPLDQFWMDYLGMEDIWEDNVTLKSNPSLLMTQFENYSKQALKKNHESHSISVNGMFLPVGPANIDKNMIPVNFQRCFPIHNMGSSSAEALISTMDLSYAGLDQGIYKYTAIYIKPCTQAKTEWERLDKYLQRTDNKPISPLDEIRIIIVLRRDEEYKTINTDYYEDGDKNANRTIERPLPICVKPIRVNTGWPDNEGPAYTDITQKFDEGELLAEEQAFKDHYGAIFYPRFKFGEHKIIKGTKPMSSSTVYLADWAQWNTNEQCITMHYQYEVKVGRDTRGTRLVRPISIDGQDADYYKLMKDGSLPVIDILKYTTGVASVGVKIYERLVKDAPNISLNSQFMLSVDSSRNNPIWDPEGEHVKDQHFEHLLFDKDFLKSKERIYQYPKLFTGNTIGAPLLRVRNQGPFFMSSKYAYCLSGTPFSGKNKGVEHQDKLDDFDWNDEVDLGILVFADKLDTQKYKEMKHRSDLLSYTANLSEESNGSTLGPEIKGQLVYVGQVEVEAKYDVTTVGYGNSERYTYAINADKSTIKLLKISALAQNILAEDVYEKHYRSRELIKMLMTDEKIQKQQMLEIIRTGMTKTNTAGFQPKQMLTFHVYASVSKLSYKAPAGHQINGLRPFGNKAGHKGVWDLFGLLDEDKIELETGKMHDFKFWVRNMKSQGESGLNDQHFKAPQHDDDDCFFYIPAPKKWTDESVAPWAANAKDPEVLKAAEQKFIDILQDMKRNGEKFNLTKDKLPKLPTNEPAVKWYFYTQLDKKGQYNYQKIAIKDWIEKPEKPEAQVFSE</sequence>
<evidence type="ECO:0000259" key="2">
    <source>
        <dbReference type="PROSITE" id="PS51123"/>
    </source>
</evidence>
<dbReference type="InterPro" id="IPR036737">
    <property type="entry name" value="OmpA-like_sf"/>
</dbReference>
<evidence type="ECO:0000313" key="3">
    <source>
        <dbReference type="EMBL" id="MBU2711071.1"/>
    </source>
</evidence>
<accession>A0ABS5ZAI4</accession>
<dbReference type="RefSeq" id="WP_215819236.1">
    <property type="nucleotide sequence ID" value="NZ_JAGSOY010000014.1"/>
</dbReference>
<dbReference type="CDD" id="cd07185">
    <property type="entry name" value="OmpA_C-like"/>
    <property type="match status" value="1"/>
</dbReference>
<evidence type="ECO:0000313" key="4">
    <source>
        <dbReference type="Proteomes" id="UP000690515"/>
    </source>
</evidence>
<dbReference type="Proteomes" id="UP000690515">
    <property type="component" value="Unassembled WGS sequence"/>
</dbReference>
<keyword evidence="1" id="KW-0472">Membrane</keyword>
<dbReference type="SUPFAM" id="SSF103088">
    <property type="entry name" value="OmpA-like"/>
    <property type="match status" value="1"/>
</dbReference>
<dbReference type="InterPro" id="IPR006665">
    <property type="entry name" value="OmpA-like"/>
</dbReference>
<reference evidence="3 4" key="1">
    <citation type="submission" date="2021-04" db="EMBL/GenBank/DDBJ databases">
        <authorList>
            <person name="Pira H."/>
            <person name="Risdian C."/>
            <person name="Wink J."/>
        </authorList>
    </citation>
    <scope>NUCLEOTIDE SEQUENCE [LARGE SCALE GENOMIC DNA]</scope>
    <source>
        <strain evidence="3 4">WH53</strain>
    </source>
</reference>
<name>A0ABS5ZAI4_9GAMM</name>
<keyword evidence="4" id="KW-1185">Reference proteome</keyword>
<feature type="domain" description="OmpA-like" evidence="2">
    <location>
        <begin position="575"/>
        <end position="701"/>
    </location>
</feature>
<dbReference type="PROSITE" id="PS51123">
    <property type="entry name" value="OMPA_2"/>
    <property type="match status" value="1"/>
</dbReference>
<dbReference type="Pfam" id="PF00691">
    <property type="entry name" value="OmpA"/>
    <property type="match status" value="1"/>
</dbReference>